<keyword evidence="6 7" id="KW-0472">Membrane</keyword>
<protein>
    <submittedName>
        <fullName evidence="8">Uracil-xanthine permease family protein</fullName>
    </submittedName>
</protein>
<evidence type="ECO:0000256" key="3">
    <source>
        <dbReference type="ARBA" id="ARBA00022448"/>
    </source>
</evidence>
<dbReference type="EMBL" id="JBHSGO010000034">
    <property type="protein sequence ID" value="MFC4665353.1"/>
    <property type="molecule type" value="Genomic_DNA"/>
</dbReference>
<feature type="transmembrane region" description="Helical" evidence="7">
    <location>
        <begin position="367"/>
        <end position="386"/>
    </location>
</feature>
<feature type="transmembrane region" description="Helical" evidence="7">
    <location>
        <begin position="309"/>
        <end position="328"/>
    </location>
</feature>
<keyword evidence="3" id="KW-0813">Transport</keyword>
<feature type="transmembrane region" description="Helical" evidence="7">
    <location>
        <begin position="226"/>
        <end position="246"/>
    </location>
</feature>
<evidence type="ECO:0000313" key="9">
    <source>
        <dbReference type="Proteomes" id="UP001596020"/>
    </source>
</evidence>
<name>A0ABV9K5U4_9PORP</name>
<keyword evidence="5 7" id="KW-1133">Transmembrane helix</keyword>
<organism evidence="8 9">
    <name type="scientific">Falsiporphyromonas endometrii</name>
    <dbReference type="NCBI Taxonomy" id="1387297"/>
    <lineage>
        <taxon>Bacteria</taxon>
        <taxon>Pseudomonadati</taxon>
        <taxon>Bacteroidota</taxon>
        <taxon>Bacteroidia</taxon>
        <taxon>Bacteroidales</taxon>
        <taxon>Porphyromonadaceae</taxon>
        <taxon>Falsiporphyromonas</taxon>
    </lineage>
</organism>
<comment type="subcellular location">
    <subcellularLocation>
        <location evidence="1">Membrane</location>
        <topology evidence="1">Multi-pass membrane protein</topology>
    </subcellularLocation>
</comment>
<gene>
    <name evidence="8" type="ORF">ACFO3G_01785</name>
</gene>
<dbReference type="NCBIfam" id="NF037981">
    <property type="entry name" value="NCS2_1"/>
    <property type="match status" value="1"/>
</dbReference>
<evidence type="ECO:0000256" key="1">
    <source>
        <dbReference type="ARBA" id="ARBA00004141"/>
    </source>
</evidence>
<dbReference type="PANTHER" id="PTHR42810">
    <property type="entry name" value="PURINE PERMEASE C1399.01C-RELATED"/>
    <property type="match status" value="1"/>
</dbReference>
<feature type="transmembrane region" description="Helical" evidence="7">
    <location>
        <begin position="99"/>
        <end position="119"/>
    </location>
</feature>
<evidence type="ECO:0000256" key="2">
    <source>
        <dbReference type="ARBA" id="ARBA00008821"/>
    </source>
</evidence>
<feature type="transmembrane region" description="Helical" evidence="7">
    <location>
        <begin position="131"/>
        <end position="152"/>
    </location>
</feature>
<dbReference type="Proteomes" id="UP001596020">
    <property type="component" value="Unassembled WGS sequence"/>
</dbReference>
<feature type="transmembrane region" description="Helical" evidence="7">
    <location>
        <begin position="21"/>
        <end position="44"/>
    </location>
</feature>
<proteinExistence type="inferred from homology"/>
<evidence type="ECO:0000313" key="8">
    <source>
        <dbReference type="EMBL" id="MFC4665353.1"/>
    </source>
</evidence>
<dbReference type="InterPro" id="IPR006043">
    <property type="entry name" value="NCS2"/>
</dbReference>
<feature type="transmembrane region" description="Helical" evidence="7">
    <location>
        <begin position="334"/>
        <end position="355"/>
    </location>
</feature>
<dbReference type="PANTHER" id="PTHR42810:SF1">
    <property type="entry name" value="PURINE PERMEASE YWDJ-RELATED"/>
    <property type="match status" value="1"/>
</dbReference>
<accession>A0ABV9K5U4</accession>
<comment type="similarity">
    <text evidence="2">Belongs to the nucleobase:cation symporter-2 (NCS2) (TC 2.A.40) family.</text>
</comment>
<evidence type="ECO:0000256" key="7">
    <source>
        <dbReference type="SAM" id="Phobius"/>
    </source>
</evidence>
<feature type="transmembrane region" description="Helical" evidence="7">
    <location>
        <begin position="187"/>
        <end position="206"/>
    </location>
</feature>
<feature type="transmembrane region" description="Helical" evidence="7">
    <location>
        <begin position="77"/>
        <end position="93"/>
    </location>
</feature>
<reference evidence="9" key="1">
    <citation type="journal article" date="2019" name="Int. J. Syst. Evol. Microbiol.">
        <title>The Global Catalogue of Microorganisms (GCM) 10K type strain sequencing project: providing services to taxonomists for standard genome sequencing and annotation.</title>
        <authorList>
            <consortium name="The Broad Institute Genomics Platform"/>
            <consortium name="The Broad Institute Genome Sequencing Center for Infectious Disease"/>
            <person name="Wu L."/>
            <person name="Ma J."/>
        </authorList>
    </citation>
    <scope>NUCLEOTIDE SEQUENCE [LARGE SCALE GENOMIC DNA]</scope>
    <source>
        <strain evidence="9">CGMCC 4.7357</strain>
    </source>
</reference>
<keyword evidence="9" id="KW-1185">Reference proteome</keyword>
<dbReference type="Pfam" id="PF00860">
    <property type="entry name" value="Xan_ur_permease"/>
    <property type="match status" value="1"/>
</dbReference>
<evidence type="ECO:0000256" key="5">
    <source>
        <dbReference type="ARBA" id="ARBA00022989"/>
    </source>
</evidence>
<evidence type="ECO:0000256" key="4">
    <source>
        <dbReference type="ARBA" id="ARBA00022692"/>
    </source>
</evidence>
<feature type="transmembrane region" description="Helical" evidence="7">
    <location>
        <begin position="158"/>
        <end position="175"/>
    </location>
</feature>
<keyword evidence="4 7" id="KW-0812">Transmembrane</keyword>
<feature type="transmembrane region" description="Helical" evidence="7">
    <location>
        <begin position="50"/>
        <end position="70"/>
    </location>
</feature>
<dbReference type="RefSeq" id="WP_380077397.1">
    <property type="nucleotide sequence ID" value="NZ_JBHSGO010000034.1"/>
</dbReference>
<evidence type="ECO:0000256" key="6">
    <source>
        <dbReference type="ARBA" id="ARBA00023136"/>
    </source>
</evidence>
<sequence>MNPIKYNIDQKMPLKALLVYGLEWFLIIIPTLIILAILVGGIHYDTTAQKIFYAQKLFALAGIALLAQVFWGHRLPIVIGPAAVLLIGILTANHQGIDAIYTAIILGGALLTILSYTNLLYKFTKLFTHRIITVILALIALTLTPTIIQLVFGNQINPLHLFILSIALFTAMVILNKVFRGIWKSTTVLWGLLVGSIVYRICFPGQPSMQMVSYSQIPWQEMFIPGFKLNIGVLFAFFFCYIALFINEIGSIQAVEQALEADNPDKRTKDGLRMTGLSNILCGLFGTIGFVDFSISPGIIMNTGCASRYTLIPAALGLIVCAIFPNLIVMICDIPLPVMGIVLLFIMVSQLASSFKMMTLPNVVRDFTDCTTIALPLMLALFISFLPQNVINEIPEVLRPIVSNGFVVGVVGVLAMEHLINRK</sequence>
<feature type="transmembrane region" description="Helical" evidence="7">
    <location>
        <begin position="401"/>
        <end position="420"/>
    </location>
</feature>
<comment type="caution">
    <text evidence="8">The sequence shown here is derived from an EMBL/GenBank/DDBJ whole genome shotgun (WGS) entry which is preliminary data.</text>
</comment>